<organism evidence="5">
    <name type="scientific">Timema genevievae</name>
    <name type="common">Walking stick</name>
    <dbReference type="NCBI Taxonomy" id="629358"/>
    <lineage>
        <taxon>Eukaryota</taxon>
        <taxon>Metazoa</taxon>
        <taxon>Ecdysozoa</taxon>
        <taxon>Arthropoda</taxon>
        <taxon>Hexapoda</taxon>
        <taxon>Insecta</taxon>
        <taxon>Pterygota</taxon>
        <taxon>Neoptera</taxon>
        <taxon>Polyneoptera</taxon>
        <taxon>Phasmatodea</taxon>
        <taxon>Timematodea</taxon>
        <taxon>Timematoidea</taxon>
        <taxon>Timematidae</taxon>
        <taxon>Timema</taxon>
    </lineage>
</organism>
<dbReference type="PRINTS" id="PR00080">
    <property type="entry name" value="SDRFAMILY"/>
</dbReference>
<accession>A0A7R9PNU5</accession>
<evidence type="ECO:0000256" key="3">
    <source>
        <dbReference type="ARBA" id="ARBA00023002"/>
    </source>
</evidence>
<comment type="similarity">
    <text evidence="2 4">Belongs to the short-chain dehydrogenases/reductases (SDR) family.</text>
</comment>
<evidence type="ECO:0000256" key="4">
    <source>
        <dbReference type="RuleBase" id="RU000363"/>
    </source>
</evidence>
<dbReference type="AlphaFoldDB" id="A0A7R9PNU5"/>
<dbReference type="GO" id="GO:0006633">
    <property type="term" value="P:fatty acid biosynthetic process"/>
    <property type="evidence" value="ECO:0007669"/>
    <property type="project" value="TreeGrafter"/>
</dbReference>
<comment type="pathway">
    <text evidence="1">Lipid metabolism; fatty acid biosynthesis.</text>
</comment>
<evidence type="ECO:0000256" key="1">
    <source>
        <dbReference type="ARBA" id="ARBA00005194"/>
    </source>
</evidence>
<gene>
    <name evidence="5" type="ORF">TGEB3V08_LOCUS7057</name>
</gene>
<dbReference type="PANTHER" id="PTHR42760">
    <property type="entry name" value="SHORT-CHAIN DEHYDROGENASES/REDUCTASES FAMILY MEMBER"/>
    <property type="match status" value="1"/>
</dbReference>
<evidence type="ECO:0000256" key="2">
    <source>
        <dbReference type="ARBA" id="ARBA00006484"/>
    </source>
</evidence>
<dbReference type="Pfam" id="PF13561">
    <property type="entry name" value="adh_short_C2"/>
    <property type="match status" value="1"/>
</dbReference>
<sequence length="350" mass="37114">MANGVLGGKLAFVTGAGSGIGRAACQVLAREGAKVIATDKDEKSAQKTLSLLKSSSATFQHLHFPLDVSRSEEVYSVVKSAIEHFSVPPSIVVNCAGITRDNFLLKLDEDSFQQVIDVNLKGTFLVTQTIARALVEANITGASVINLASIVGRTGNIGQCSYAASKAGIEAFTKTTAKELGNLSPTKLHCREEISAVCFLGKSNGATPTTVEHAALPCGISVAKASRALHRQTSGEMCTECSTRRFGALHRQTSGEMCTECSTRRFGALHRQTSGEMCTECFGIRCNVVVPGFIDTPMTDAVPDKVKEKFRATIALKRFGRAEEVAEVIAFLASDKSSYVNGASIEVIGG</sequence>
<dbReference type="EMBL" id="OE842047">
    <property type="protein sequence ID" value="CAD7598389.1"/>
    <property type="molecule type" value="Genomic_DNA"/>
</dbReference>
<dbReference type="Pfam" id="PF00106">
    <property type="entry name" value="adh_short"/>
    <property type="match status" value="1"/>
</dbReference>
<proteinExistence type="inferred from homology"/>
<dbReference type="SUPFAM" id="SSF51735">
    <property type="entry name" value="NAD(P)-binding Rossmann-fold domains"/>
    <property type="match status" value="2"/>
</dbReference>
<dbReference type="GO" id="GO:0016616">
    <property type="term" value="F:oxidoreductase activity, acting on the CH-OH group of donors, NAD or NADP as acceptor"/>
    <property type="evidence" value="ECO:0007669"/>
    <property type="project" value="TreeGrafter"/>
</dbReference>
<dbReference type="PRINTS" id="PR00081">
    <property type="entry name" value="GDHRDH"/>
</dbReference>
<dbReference type="InterPro" id="IPR002347">
    <property type="entry name" value="SDR_fam"/>
</dbReference>
<dbReference type="InterPro" id="IPR036291">
    <property type="entry name" value="NAD(P)-bd_dom_sf"/>
</dbReference>
<dbReference type="FunFam" id="3.40.50.720:FF:000084">
    <property type="entry name" value="Short-chain dehydrogenase reductase"/>
    <property type="match status" value="1"/>
</dbReference>
<dbReference type="PROSITE" id="PS00061">
    <property type="entry name" value="ADH_SHORT"/>
    <property type="match status" value="1"/>
</dbReference>
<evidence type="ECO:0008006" key="6">
    <source>
        <dbReference type="Google" id="ProtNLM"/>
    </source>
</evidence>
<protein>
    <recommendedName>
        <fullName evidence="6">Estradiol 17-beta-dehydrogenase 8</fullName>
    </recommendedName>
</protein>
<keyword evidence="3" id="KW-0560">Oxidoreductase</keyword>
<dbReference type="PANTHER" id="PTHR42760:SF83">
    <property type="entry name" value="(3R)-3-HYDROXYACYL-COA DEHYDROGENASE"/>
    <property type="match status" value="1"/>
</dbReference>
<dbReference type="Gene3D" id="3.40.50.720">
    <property type="entry name" value="NAD(P)-binding Rossmann-like Domain"/>
    <property type="match status" value="2"/>
</dbReference>
<dbReference type="InterPro" id="IPR020904">
    <property type="entry name" value="Sc_DH/Rdtase_CS"/>
</dbReference>
<reference evidence="5" key="1">
    <citation type="submission" date="2020-11" db="EMBL/GenBank/DDBJ databases">
        <authorList>
            <person name="Tran Van P."/>
        </authorList>
    </citation>
    <scope>NUCLEOTIDE SEQUENCE</scope>
</reference>
<evidence type="ECO:0000313" key="5">
    <source>
        <dbReference type="EMBL" id="CAD7598389.1"/>
    </source>
</evidence>
<name>A0A7R9PNU5_TIMGE</name>
<dbReference type="GO" id="GO:0048038">
    <property type="term" value="F:quinone binding"/>
    <property type="evidence" value="ECO:0007669"/>
    <property type="project" value="TreeGrafter"/>
</dbReference>